<evidence type="ECO:0000256" key="2">
    <source>
        <dbReference type="ARBA" id="ARBA00012438"/>
    </source>
</evidence>
<dbReference type="SUPFAM" id="SSF47384">
    <property type="entry name" value="Homodimeric domain of signal transducing histidine kinase"/>
    <property type="match status" value="1"/>
</dbReference>
<evidence type="ECO:0000259" key="5">
    <source>
        <dbReference type="PROSITE" id="PS50109"/>
    </source>
</evidence>
<dbReference type="SMART" id="SM00091">
    <property type="entry name" value="PAS"/>
    <property type="match status" value="1"/>
</dbReference>
<organism evidence="6 7">
    <name type="scientific">Thiopseudomonas acetoxidans</name>
    <dbReference type="NCBI Taxonomy" id="3041622"/>
    <lineage>
        <taxon>Bacteria</taxon>
        <taxon>Pseudomonadati</taxon>
        <taxon>Pseudomonadota</taxon>
        <taxon>Gammaproteobacteria</taxon>
        <taxon>Pseudomonadales</taxon>
        <taxon>Pseudomonadaceae</taxon>
        <taxon>Thiopseudomonas</taxon>
    </lineage>
</organism>
<dbReference type="SMART" id="SM00387">
    <property type="entry name" value="HATPase_c"/>
    <property type="match status" value="1"/>
</dbReference>
<dbReference type="PROSITE" id="PS50109">
    <property type="entry name" value="HIS_KIN"/>
    <property type="match status" value="1"/>
</dbReference>
<keyword evidence="6" id="KW-0547">Nucleotide-binding</keyword>
<dbReference type="Pfam" id="PF13188">
    <property type="entry name" value="PAS_8"/>
    <property type="match status" value="1"/>
</dbReference>
<evidence type="ECO:0000256" key="3">
    <source>
        <dbReference type="ARBA" id="ARBA00022553"/>
    </source>
</evidence>
<evidence type="ECO:0000256" key="4">
    <source>
        <dbReference type="SAM" id="Coils"/>
    </source>
</evidence>
<proteinExistence type="predicted"/>
<dbReference type="PANTHER" id="PTHR43065:SF29">
    <property type="entry name" value="SENSOR PROTEIN KINASE FLES"/>
    <property type="match status" value="1"/>
</dbReference>
<keyword evidence="4" id="KW-0175">Coiled coil</keyword>
<feature type="coiled-coil region" evidence="4">
    <location>
        <begin position="36"/>
        <end position="63"/>
    </location>
</feature>
<dbReference type="Proteomes" id="UP001241056">
    <property type="component" value="Unassembled WGS sequence"/>
</dbReference>
<dbReference type="EC" id="2.7.13.3" evidence="2"/>
<evidence type="ECO:0000313" key="7">
    <source>
        <dbReference type="Proteomes" id="UP001241056"/>
    </source>
</evidence>
<gene>
    <name evidence="6" type="ORF">QEZ41_05500</name>
</gene>
<dbReference type="InterPro" id="IPR036890">
    <property type="entry name" value="HATPase_C_sf"/>
</dbReference>
<dbReference type="CDD" id="cd00082">
    <property type="entry name" value="HisKA"/>
    <property type="match status" value="1"/>
</dbReference>
<dbReference type="CDD" id="cd00075">
    <property type="entry name" value="HATPase"/>
    <property type="match status" value="1"/>
</dbReference>
<keyword evidence="3" id="KW-0597">Phosphoprotein</keyword>
<comment type="catalytic activity">
    <reaction evidence="1">
        <text>ATP + protein L-histidine = ADP + protein N-phospho-L-histidine.</text>
        <dbReference type="EC" id="2.7.13.3"/>
    </reaction>
</comment>
<dbReference type="Gene3D" id="3.30.565.10">
    <property type="entry name" value="Histidine kinase-like ATPase, C-terminal domain"/>
    <property type="match status" value="1"/>
</dbReference>
<protein>
    <recommendedName>
        <fullName evidence="2">histidine kinase</fullName>
        <ecNumber evidence="2">2.7.13.3</ecNumber>
    </recommendedName>
</protein>
<dbReference type="InterPro" id="IPR003661">
    <property type="entry name" value="HisK_dim/P_dom"/>
</dbReference>
<sequence>MSANLPLRAESELDAVHSSAPVSATPADLAAISQLSASLAQSLELMQQRYAQIQDELASVSRQRLDELAEKERLAQRLQSTLDALPSGVIVLDAQGYVRQANPAAQHILQVELTGRLWRDLILQCFQPQADDGHEISLRNGKRISLAIQSLHGEPGQLILLTDLTHTRQLQDQLAHQGRLSALGKMTAALAHQIRTPLSAALLYAEHLQEPLPEPMQQRFAQRVQQSLYELERQIRDMLLFARGPLPLEEQLTAQQLLSALQQAAEPHISGRQVRWCLSAPAAQLRCSQDMLIGALMNLLHNALQAAAQQAVKVHIYRKHKYLRIAVVDNGPGMSADILQQAGEDFFSRKSTGTGLGLMVVQAVAKAHQGQFMLRSKAGWGTCAILQLPLMPQAQEAGEY</sequence>
<dbReference type="EMBL" id="JAUCDY010000005">
    <property type="protein sequence ID" value="MDM7857732.1"/>
    <property type="molecule type" value="Genomic_DNA"/>
</dbReference>
<dbReference type="Pfam" id="PF00512">
    <property type="entry name" value="HisKA"/>
    <property type="match status" value="1"/>
</dbReference>
<dbReference type="Gene3D" id="3.30.450.20">
    <property type="entry name" value="PAS domain"/>
    <property type="match status" value="1"/>
</dbReference>
<dbReference type="Gene3D" id="1.10.287.130">
    <property type="match status" value="1"/>
</dbReference>
<dbReference type="Pfam" id="PF02518">
    <property type="entry name" value="HATPase_c"/>
    <property type="match status" value="1"/>
</dbReference>
<dbReference type="SMART" id="SM00388">
    <property type="entry name" value="HisKA"/>
    <property type="match status" value="1"/>
</dbReference>
<feature type="domain" description="Histidine kinase" evidence="5">
    <location>
        <begin position="189"/>
        <end position="392"/>
    </location>
</feature>
<dbReference type="RefSeq" id="WP_289410393.1">
    <property type="nucleotide sequence ID" value="NZ_JAUCDY010000005.1"/>
</dbReference>
<dbReference type="InterPro" id="IPR000014">
    <property type="entry name" value="PAS"/>
</dbReference>
<keyword evidence="7" id="KW-1185">Reference proteome</keyword>
<dbReference type="PRINTS" id="PR00344">
    <property type="entry name" value="BCTRLSENSOR"/>
</dbReference>
<name>A0ABT7SQB0_9GAMM</name>
<dbReference type="InterPro" id="IPR003594">
    <property type="entry name" value="HATPase_dom"/>
</dbReference>
<dbReference type="SUPFAM" id="SSF55874">
    <property type="entry name" value="ATPase domain of HSP90 chaperone/DNA topoisomerase II/histidine kinase"/>
    <property type="match status" value="1"/>
</dbReference>
<dbReference type="PANTHER" id="PTHR43065">
    <property type="entry name" value="SENSOR HISTIDINE KINASE"/>
    <property type="match status" value="1"/>
</dbReference>
<dbReference type="GO" id="GO:0005524">
    <property type="term" value="F:ATP binding"/>
    <property type="evidence" value="ECO:0007669"/>
    <property type="project" value="UniProtKB-KW"/>
</dbReference>
<dbReference type="InterPro" id="IPR004358">
    <property type="entry name" value="Sig_transdc_His_kin-like_C"/>
</dbReference>
<dbReference type="InterPro" id="IPR036097">
    <property type="entry name" value="HisK_dim/P_sf"/>
</dbReference>
<keyword evidence="6" id="KW-0067">ATP-binding</keyword>
<dbReference type="SUPFAM" id="SSF55785">
    <property type="entry name" value="PYP-like sensor domain (PAS domain)"/>
    <property type="match status" value="1"/>
</dbReference>
<dbReference type="InterPro" id="IPR005467">
    <property type="entry name" value="His_kinase_dom"/>
</dbReference>
<comment type="caution">
    <text evidence="6">The sequence shown here is derived from an EMBL/GenBank/DDBJ whole genome shotgun (WGS) entry which is preliminary data.</text>
</comment>
<dbReference type="InterPro" id="IPR035965">
    <property type="entry name" value="PAS-like_dom_sf"/>
</dbReference>
<accession>A0ABT7SQB0</accession>
<evidence type="ECO:0000256" key="1">
    <source>
        <dbReference type="ARBA" id="ARBA00000085"/>
    </source>
</evidence>
<reference evidence="6 7" key="1">
    <citation type="submission" date="2023-06" db="EMBL/GenBank/DDBJ databases">
        <title>Thiopseudomonas sp. CY1220 draft genome sequence.</title>
        <authorList>
            <person name="Zhao G."/>
            <person name="An M."/>
        </authorList>
    </citation>
    <scope>NUCLEOTIDE SEQUENCE [LARGE SCALE GENOMIC DNA]</scope>
    <source>
        <strain evidence="6 7">CY1220</strain>
    </source>
</reference>
<dbReference type="CDD" id="cd00130">
    <property type="entry name" value="PAS"/>
    <property type="match status" value="1"/>
</dbReference>
<evidence type="ECO:0000313" key="6">
    <source>
        <dbReference type="EMBL" id="MDM7857732.1"/>
    </source>
</evidence>